<dbReference type="EMBL" id="PVYX01000001">
    <property type="protein sequence ID" value="PRX56371.1"/>
    <property type="molecule type" value="Genomic_DNA"/>
</dbReference>
<dbReference type="AlphaFoldDB" id="A0A2T0MFL3"/>
<protein>
    <submittedName>
        <fullName evidence="1">Uncharacterized protein</fullName>
    </submittedName>
</protein>
<keyword evidence="2" id="KW-1185">Reference proteome</keyword>
<proteinExistence type="predicted"/>
<dbReference type="OrthoDB" id="1442380at2"/>
<accession>A0A2T0MFL3</accession>
<name>A0A2T0MFL3_9FLAO</name>
<evidence type="ECO:0000313" key="2">
    <source>
        <dbReference type="Proteomes" id="UP000237640"/>
    </source>
</evidence>
<dbReference type="Proteomes" id="UP000237640">
    <property type="component" value="Unassembled WGS sequence"/>
</dbReference>
<dbReference type="RefSeq" id="WP_106143358.1">
    <property type="nucleotide sequence ID" value="NZ_PVYX01000001.1"/>
</dbReference>
<organism evidence="1 2">
    <name type="scientific">Flagellimonas meridianipacifica</name>
    <dbReference type="NCBI Taxonomy" id="1080225"/>
    <lineage>
        <taxon>Bacteria</taxon>
        <taxon>Pseudomonadati</taxon>
        <taxon>Bacteroidota</taxon>
        <taxon>Flavobacteriia</taxon>
        <taxon>Flavobacteriales</taxon>
        <taxon>Flavobacteriaceae</taxon>
        <taxon>Flagellimonas</taxon>
    </lineage>
</organism>
<comment type="caution">
    <text evidence="1">The sequence shown here is derived from an EMBL/GenBank/DDBJ whole genome shotgun (WGS) entry which is preliminary data.</text>
</comment>
<evidence type="ECO:0000313" key="1">
    <source>
        <dbReference type="EMBL" id="PRX56371.1"/>
    </source>
</evidence>
<gene>
    <name evidence="1" type="ORF">CLV81_0368</name>
</gene>
<sequence>MAKLQLSIYQFVLKERGKRAGEEYQQLGVFYRENFVRDEDDLQTVTRDKIYLNFIEDFINLFDNEFRLNPNETKGIGIHKIHPYPSSYIIDGIIKGGPTGIEQEIFNVDDMVNPEGLIEEDKLTTLPYYFKLWAPYDSQTGILMIQSYTDYGVNNLIIGHIREVFRKYNTTMVYERFIPTEIKEQYIADSSVYKIAFLKNTLSRSARERLNPAFTDSEGLEVRIEIKGFNNDPDNFLHSLFTPEHIIGSNLSDLEMNNNDDYKTIIYYKDDQNHKAHASAEKHVEITPTIYLPESLKETSKDYIDYEKGRVYTNGMLDKIKTEINYTPSE</sequence>
<reference evidence="1 2" key="1">
    <citation type="submission" date="2018-03" db="EMBL/GenBank/DDBJ databases">
        <title>Genomic Encyclopedia of Archaeal and Bacterial Type Strains, Phase II (KMG-II): from individual species to whole genera.</title>
        <authorList>
            <person name="Goeker M."/>
        </authorList>
    </citation>
    <scope>NUCLEOTIDE SEQUENCE [LARGE SCALE GENOMIC DNA]</scope>
    <source>
        <strain evidence="1 2">DSM 25027</strain>
    </source>
</reference>